<evidence type="ECO:0000256" key="7">
    <source>
        <dbReference type="ARBA" id="ARBA00022989"/>
    </source>
</evidence>
<dbReference type="PANTHER" id="PTHR11923">
    <property type="entry name" value="SCAVENGER RECEPTOR CLASS B TYPE-1 SR-B1"/>
    <property type="match status" value="1"/>
</dbReference>
<dbReference type="KEGG" id="tnl:113495694"/>
<evidence type="ECO:0000313" key="15">
    <source>
        <dbReference type="RefSeq" id="XP_026730371.1"/>
    </source>
</evidence>
<evidence type="ECO:0000256" key="11">
    <source>
        <dbReference type="ARBA" id="ARBA00023180"/>
    </source>
</evidence>
<dbReference type="AlphaFoldDB" id="A0A7E5VQC9"/>
<evidence type="ECO:0000313" key="14">
    <source>
        <dbReference type="Proteomes" id="UP000322000"/>
    </source>
</evidence>
<evidence type="ECO:0000256" key="12">
    <source>
        <dbReference type="ARBA" id="ARBA00040645"/>
    </source>
</evidence>
<sequence>MCGIICSSVVIAVGAILVVGSCVLSFVFVPEIIKNVIKGEVVLINDTIQMERFETVPFALRFSVRLFNLTNPDAVMTGGVPVLEEVGPYVYQLYQTRELKDMADDKVWYLRHEHFEFDPIASFPNKESDMVTIVNVPYNAIIQVAENMVPNLMFLFNQMLDGVFGDYNSPIATFNVRDLLFDGIPLCKDAGATAMIACSIIKQIGESSMNIEELEDGSLTFAILEYKDRYPSLLYEVNRGLSEPTLLGDIIRYNESSYFNYWTPYSDTEPGVCNMINGTDSGIFRPFVDRTKSIYAINTDICRSVELRYQYDTEYEGIPTVRYSANEWLFDNDEGCFCLNVTKGHTREDGCLLKGAMELFTCVGKYLPLFF</sequence>
<proteinExistence type="inferred from homology"/>
<dbReference type="Proteomes" id="UP000322000">
    <property type="component" value="Chromosome 7"/>
</dbReference>
<keyword evidence="9" id="KW-1015">Disulfide bond</keyword>
<dbReference type="GO" id="GO:0005886">
    <property type="term" value="C:plasma membrane"/>
    <property type="evidence" value="ECO:0007669"/>
    <property type="project" value="UniProtKB-SubCell"/>
</dbReference>
<keyword evidence="14" id="KW-1185">Reference proteome</keyword>
<dbReference type="RefSeq" id="XP_026730371.1">
    <property type="nucleotide sequence ID" value="XM_026874570.1"/>
</dbReference>
<evidence type="ECO:0000256" key="5">
    <source>
        <dbReference type="ARBA" id="ARBA00022692"/>
    </source>
</evidence>
<dbReference type="OrthoDB" id="195015at2759"/>
<dbReference type="PANTHER" id="PTHR11923:SF109">
    <property type="entry name" value="SENSORY NEURON MEMBRANE PROTEIN 2"/>
    <property type="match status" value="1"/>
</dbReference>
<evidence type="ECO:0000256" key="2">
    <source>
        <dbReference type="ARBA" id="ARBA00010532"/>
    </source>
</evidence>
<keyword evidence="5 13" id="KW-0812">Transmembrane</keyword>
<organism evidence="14 15">
    <name type="scientific">Trichoplusia ni</name>
    <name type="common">Cabbage looper</name>
    <dbReference type="NCBI Taxonomy" id="7111"/>
    <lineage>
        <taxon>Eukaryota</taxon>
        <taxon>Metazoa</taxon>
        <taxon>Ecdysozoa</taxon>
        <taxon>Arthropoda</taxon>
        <taxon>Hexapoda</taxon>
        <taxon>Insecta</taxon>
        <taxon>Pterygota</taxon>
        <taxon>Neoptera</taxon>
        <taxon>Endopterygota</taxon>
        <taxon>Lepidoptera</taxon>
        <taxon>Glossata</taxon>
        <taxon>Ditrysia</taxon>
        <taxon>Noctuoidea</taxon>
        <taxon>Noctuidae</taxon>
        <taxon>Plusiinae</taxon>
        <taxon>Trichoplusia</taxon>
    </lineage>
</organism>
<keyword evidence="4" id="KW-0716">Sensory transduction</keyword>
<evidence type="ECO:0000256" key="9">
    <source>
        <dbReference type="ARBA" id="ARBA00023157"/>
    </source>
</evidence>
<evidence type="ECO:0000256" key="1">
    <source>
        <dbReference type="ARBA" id="ARBA00004236"/>
    </source>
</evidence>
<keyword evidence="6" id="KW-0552">Olfaction</keyword>
<keyword evidence="10" id="KW-0675">Receptor</keyword>
<comment type="subcellular location">
    <subcellularLocation>
        <location evidence="1">Cell membrane</location>
    </subcellularLocation>
</comment>
<evidence type="ECO:0000256" key="10">
    <source>
        <dbReference type="ARBA" id="ARBA00023170"/>
    </source>
</evidence>
<reference evidence="15" key="1">
    <citation type="submission" date="2025-08" db="UniProtKB">
        <authorList>
            <consortium name="RefSeq"/>
        </authorList>
    </citation>
    <scope>IDENTIFICATION</scope>
</reference>
<keyword evidence="3" id="KW-1003">Cell membrane</keyword>
<dbReference type="GO" id="GO:0005044">
    <property type="term" value="F:scavenger receptor activity"/>
    <property type="evidence" value="ECO:0007669"/>
    <property type="project" value="TreeGrafter"/>
</dbReference>
<dbReference type="Pfam" id="PF01130">
    <property type="entry name" value="CD36"/>
    <property type="match status" value="1"/>
</dbReference>
<evidence type="ECO:0000256" key="13">
    <source>
        <dbReference type="SAM" id="Phobius"/>
    </source>
</evidence>
<protein>
    <recommendedName>
        <fullName evidence="12">Sensory neuron membrane protein 2</fullName>
    </recommendedName>
</protein>
<dbReference type="GO" id="GO:0005737">
    <property type="term" value="C:cytoplasm"/>
    <property type="evidence" value="ECO:0007669"/>
    <property type="project" value="TreeGrafter"/>
</dbReference>
<keyword evidence="11" id="KW-0325">Glycoprotein</keyword>
<evidence type="ECO:0000256" key="8">
    <source>
        <dbReference type="ARBA" id="ARBA00023136"/>
    </source>
</evidence>
<gene>
    <name evidence="15" type="primary">LOC113495694</name>
</gene>
<evidence type="ECO:0000256" key="6">
    <source>
        <dbReference type="ARBA" id="ARBA00022725"/>
    </source>
</evidence>
<feature type="transmembrane region" description="Helical" evidence="13">
    <location>
        <begin position="9"/>
        <end position="29"/>
    </location>
</feature>
<dbReference type="CTD" id="38868"/>
<evidence type="ECO:0000256" key="3">
    <source>
        <dbReference type="ARBA" id="ARBA00022475"/>
    </source>
</evidence>
<dbReference type="InParanoid" id="A0A7E5VQC9"/>
<dbReference type="PRINTS" id="PR01609">
    <property type="entry name" value="CD36FAMILY"/>
</dbReference>
<evidence type="ECO:0000256" key="4">
    <source>
        <dbReference type="ARBA" id="ARBA00022606"/>
    </source>
</evidence>
<dbReference type="InterPro" id="IPR002159">
    <property type="entry name" value="CD36_fam"/>
</dbReference>
<keyword evidence="8 13" id="KW-0472">Membrane</keyword>
<dbReference type="GeneID" id="113495694"/>
<accession>A0A7E5VQC9</accession>
<dbReference type="GO" id="GO:0007608">
    <property type="term" value="P:sensory perception of smell"/>
    <property type="evidence" value="ECO:0007669"/>
    <property type="project" value="UniProtKB-KW"/>
</dbReference>
<name>A0A7E5VQC9_TRINI</name>
<keyword evidence="7 13" id="KW-1133">Transmembrane helix</keyword>
<comment type="similarity">
    <text evidence="2">Belongs to the CD36 family.</text>
</comment>